<dbReference type="GO" id="GO:0030976">
    <property type="term" value="F:thiamine pyrophosphate binding"/>
    <property type="evidence" value="ECO:0007669"/>
    <property type="project" value="InterPro"/>
</dbReference>
<comment type="similarity">
    <text evidence="1">Belongs to the TPP enzyme family.</text>
</comment>
<dbReference type="SUPFAM" id="SSF52518">
    <property type="entry name" value="Thiamin diphosphate-binding fold (THDP-binding)"/>
    <property type="match status" value="1"/>
</dbReference>
<dbReference type="Proteomes" id="UP000502894">
    <property type="component" value="Chromosome"/>
</dbReference>
<dbReference type="GO" id="GO:0050660">
    <property type="term" value="F:flavin adenine dinucleotide binding"/>
    <property type="evidence" value="ECO:0007669"/>
    <property type="project" value="TreeGrafter"/>
</dbReference>
<dbReference type="Pfam" id="PF00205">
    <property type="entry name" value="TPP_enzyme_M"/>
    <property type="match status" value="1"/>
</dbReference>
<evidence type="ECO:0000259" key="2">
    <source>
        <dbReference type="Pfam" id="PF00205"/>
    </source>
</evidence>
<dbReference type="EMBL" id="AP022839">
    <property type="protein sequence ID" value="BCA96185.1"/>
    <property type="molecule type" value="Genomic_DNA"/>
</dbReference>
<dbReference type="Gene3D" id="3.40.50.1220">
    <property type="entry name" value="TPP-binding domain"/>
    <property type="match status" value="1"/>
</dbReference>
<dbReference type="AlphaFoldDB" id="A0A6F8T665"/>
<dbReference type="InterPro" id="IPR012000">
    <property type="entry name" value="Thiamin_PyroP_enz_cen_dom"/>
</dbReference>
<evidence type="ECO:0000256" key="1">
    <source>
        <dbReference type="ARBA" id="ARBA00007812"/>
    </source>
</evidence>
<reference evidence="4" key="1">
    <citation type="journal article" date="2020" name="Microbiol. Resour. Announc.">
        <title>Complete Genome Sequence of Novel Psychrotolerant Legionella Strain TUM19329, Isolated from Antarctic Lake Sediment.</title>
        <authorList>
            <person name="Shimada S."/>
            <person name="Nakai R."/>
            <person name="Aoki K."/>
            <person name="Shimoeda N."/>
            <person name="Ohno G."/>
            <person name="Miyazaki Y."/>
            <person name="Kudoh S."/>
            <person name="Imura S."/>
            <person name="Watanabe K."/>
            <person name="Ishii Y."/>
            <person name="Tateda K."/>
        </authorList>
    </citation>
    <scope>NUCLEOTIDE SEQUENCE [LARGE SCALE GENOMIC DNA]</scope>
    <source>
        <strain evidence="4">TUM19329</strain>
    </source>
</reference>
<feature type="domain" description="Thiamine pyrophosphate enzyme N-terminal TPP-binding" evidence="3">
    <location>
        <begin position="1"/>
        <end position="117"/>
    </location>
</feature>
<feature type="domain" description="Thiamine pyrophosphate enzyme central" evidence="2">
    <location>
        <begin position="198"/>
        <end position="244"/>
    </location>
</feature>
<protein>
    <recommendedName>
        <fullName evidence="6">Acetolactate synthase</fullName>
    </recommendedName>
</protein>
<evidence type="ECO:0008006" key="6">
    <source>
        <dbReference type="Google" id="ProtNLM"/>
    </source>
</evidence>
<dbReference type="InterPro" id="IPR029061">
    <property type="entry name" value="THDP-binding"/>
</dbReference>
<dbReference type="GO" id="GO:0005948">
    <property type="term" value="C:acetolactate synthase complex"/>
    <property type="evidence" value="ECO:0007669"/>
    <property type="project" value="TreeGrafter"/>
</dbReference>
<dbReference type="GO" id="GO:0003984">
    <property type="term" value="F:acetolactate synthase activity"/>
    <property type="evidence" value="ECO:0007669"/>
    <property type="project" value="TreeGrafter"/>
</dbReference>
<proteinExistence type="inferred from homology"/>
<sequence>MNVAEHICNYLALYKVRHIFGYPGASILPLMDAIEKHPELEWVLMRNELAAALAASAHGKITEEIGVCMATSGPGASNLITGLLDAELDCSPVLAITGLTPTVRHGLSHFQSVNQIQLLESCCGFNAVCEHPAQVPQLLQAAIGYIIRHNRPAHLAIATDLQLTEFTNTQLASATKHYNQLHHPFILLSPPDEAFKVVADTIDSIKKIVIAVGSRARGAGKNIEAFAEKIGVPIISTFAGKGII</sequence>
<dbReference type="PANTHER" id="PTHR18968">
    <property type="entry name" value="THIAMINE PYROPHOSPHATE ENZYMES"/>
    <property type="match status" value="1"/>
</dbReference>
<dbReference type="GO" id="GO:0009097">
    <property type="term" value="P:isoleucine biosynthetic process"/>
    <property type="evidence" value="ECO:0007669"/>
    <property type="project" value="TreeGrafter"/>
</dbReference>
<dbReference type="Gene3D" id="3.40.50.970">
    <property type="match status" value="1"/>
</dbReference>
<keyword evidence="5" id="KW-1185">Reference proteome</keyword>
<dbReference type="Pfam" id="PF02776">
    <property type="entry name" value="TPP_enzyme_N"/>
    <property type="match status" value="1"/>
</dbReference>
<dbReference type="InterPro" id="IPR029035">
    <property type="entry name" value="DHS-like_NAD/FAD-binding_dom"/>
</dbReference>
<dbReference type="GO" id="GO:0009099">
    <property type="term" value="P:L-valine biosynthetic process"/>
    <property type="evidence" value="ECO:0007669"/>
    <property type="project" value="TreeGrafter"/>
</dbReference>
<dbReference type="PANTHER" id="PTHR18968:SF13">
    <property type="entry name" value="ACETOLACTATE SYNTHASE CATALYTIC SUBUNIT, MITOCHONDRIAL"/>
    <property type="match status" value="1"/>
</dbReference>
<evidence type="ECO:0000313" key="5">
    <source>
        <dbReference type="Proteomes" id="UP000502894"/>
    </source>
</evidence>
<dbReference type="KEGG" id="lant:TUM19329_25460"/>
<evidence type="ECO:0000259" key="3">
    <source>
        <dbReference type="Pfam" id="PF02776"/>
    </source>
</evidence>
<dbReference type="InterPro" id="IPR045229">
    <property type="entry name" value="TPP_enz"/>
</dbReference>
<gene>
    <name evidence="4" type="ORF">TUM19329_25460</name>
</gene>
<evidence type="ECO:0000313" key="4">
    <source>
        <dbReference type="EMBL" id="BCA96185.1"/>
    </source>
</evidence>
<dbReference type="InterPro" id="IPR012001">
    <property type="entry name" value="Thiamin_PyroP_enz_TPP-bd_dom"/>
</dbReference>
<name>A0A6F8T665_9GAMM</name>
<dbReference type="GO" id="GO:0000287">
    <property type="term" value="F:magnesium ion binding"/>
    <property type="evidence" value="ECO:0007669"/>
    <property type="project" value="InterPro"/>
</dbReference>
<organism evidence="4 5">
    <name type="scientific">Legionella antarctica</name>
    <dbReference type="NCBI Taxonomy" id="2708020"/>
    <lineage>
        <taxon>Bacteria</taxon>
        <taxon>Pseudomonadati</taxon>
        <taxon>Pseudomonadota</taxon>
        <taxon>Gammaproteobacteria</taxon>
        <taxon>Legionellales</taxon>
        <taxon>Legionellaceae</taxon>
        <taxon>Legionella</taxon>
    </lineage>
</organism>
<accession>A0A6F8T665</accession>
<dbReference type="SUPFAM" id="SSF52467">
    <property type="entry name" value="DHS-like NAD/FAD-binding domain"/>
    <property type="match status" value="1"/>
</dbReference>